<keyword evidence="4 10" id="KW-0812">Transmembrane</keyword>
<dbReference type="GO" id="GO:0006895">
    <property type="term" value="P:Golgi to endosome transport"/>
    <property type="evidence" value="ECO:0007669"/>
    <property type="project" value="TreeGrafter"/>
</dbReference>
<dbReference type="GO" id="GO:0000139">
    <property type="term" value="C:Golgi membrane"/>
    <property type="evidence" value="ECO:0007669"/>
    <property type="project" value="UniProtKB-SubCell"/>
</dbReference>
<dbReference type="GO" id="GO:0005802">
    <property type="term" value="C:trans-Golgi network"/>
    <property type="evidence" value="ECO:0007669"/>
    <property type="project" value="TreeGrafter"/>
</dbReference>
<evidence type="ECO:0000313" key="11">
    <source>
        <dbReference type="EMBL" id="KZT56827.1"/>
    </source>
</evidence>
<dbReference type="STRING" id="1353952.A0A165FJ57"/>
<dbReference type="InterPro" id="IPR019185">
    <property type="entry name" value="Integral_membrane_SYS1-rel"/>
</dbReference>
<evidence type="ECO:0000256" key="3">
    <source>
        <dbReference type="ARBA" id="ARBA00022448"/>
    </source>
</evidence>
<keyword evidence="12" id="KW-1185">Reference proteome</keyword>
<dbReference type="AlphaFoldDB" id="A0A165FJ57"/>
<comment type="similarity">
    <text evidence="2">Belongs to the SYS1 family.</text>
</comment>
<dbReference type="GO" id="GO:0043001">
    <property type="term" value="P:Golgi to plasma membrane protein transport"/>
    <property type="evidence" value="ECO:0007669"/>
    <property type="project" value="TreeGrafter"/>
</dbReference>
<dbReference type="PANTHER" id="PTHR12952">
    <property type="entry name" value="SYS1"/>
    <property type="match status" value="1"/>
</dbReference>
<feature type="compositionally biased region" description="Low complexity" evidence="9">
    <location>
        <begin position="251"/>
        <end position="260"/>
    </location>
</feature>
<evidence type="ECO:0000256" key="1">
    <source>
        <dbReference type="ARBA" id="ARBA00004653"/>
    </source>
</evidence>
<reference evidence="11 12" key="1">
    <citation type="journal article" date="2016" name="Mol. Biol. Evol.">
        <title>Comparative Genomics of Early-Diverging Mushroom-Forming Fungi Provides Insights into the Origins of Lignocellulose Decay Capabilities.</title>
        <authorList>
            <person name="Nagy L.G."/>
            <person name="Riley R."/>
            <person name="Tritt A."/>
            <person name="Adam C."/>
            <person name="Daum C."/>
            <person name="Floudas D."/>
            <person name="Sun H."/>
            <person name="Yadav J.S."/>
            <person name="Pangilinan J."/>
            <person name="Larsson K.H."/>
            <person name="Matsuura K."/>
            <person name="Barry K."/>
            <person name="Labutti K."/>
            <person name="Kuo R."/>
            <person name="Ohm R.A."/>
            <person name="Bhattacharya S.S."/>
            <person name="Shirouzu T."/>
            <person name="Yoshinaga Y."/>
            <person name="Martin F.M."/>
            <person name="Grigoriev I.V."/>
            <person name="Hibbett D.S."/>
        </authorList>
    </citation>
    <scope>NUCLEOTIDE SEQUENCE [LARGE SCALE GENOMIC DNA]</scope>
    <source>
        <strain evidence="11 12">HHB12733</strain>
    </source>
</reference>
<organism evidence="11 12">
    <name type="scientific">Calocera cornea HHB12733</name>
    <dbReference type="NCBI Taxonomy" id="1353952"/>
    <lineage>
        <taxon>Eukaryota</taxon>
        <taxon>Fungi</taxon>
        <taxon>Dikarya</taxon>
        <taxon>Basidiomycota</taxon>
        <taxon>Agaricomycotina</taxon>
        <taxon>Dacrymycetes</taxon>
        <taxon>Dacrymycetales</taxon>
        <taxon>Dacrymycetaceae</taxon>
        <taxon>Calocera</taxon>
    </lineage>
</organism>
<evidence type="ECO:0000313" key="12">
    <source>
        <dbReference type="Proteomes" id="UP000076842"/>
    </source>
</evidence>
<dbReference type="GO" id="GO:0034067">
    <property type="term" value="P:protein localization to Golgi apparatus"/>
    <property type="evidence" value="ECO:0007669"/>
    <property type="project" value="TreeGrafter"/>
</dbReference>
<dbReference type="OrthoDB" id="542931at2759"/>
<keyword evidence="8 10" id="KW-0472">Membrane</keyword>
<dbReference type="GO" id="GO:0005829">
    <property type="term" value="C:cytosol"/>
    <property type="evidence" value="ECO:0007669"/>
    <property type="project" value="GOC"/>
</dbReference>
<keyword evidence="7" id="KW-0333">Golgi apparatus</keyword>
<evidence type="ECO:0000256" key="5">
    <source>
        <dbReference type="ARBA" id="ARBA00022927"/>
    </source>
</evidence>
<dbReference type="PANTHER" id="PTHR12952:SF0">
    <property type="entry name" value="PROTEIN SYS1 HOMOLOG"/>
    <property type="match status" value="1"/>
</dbReference>
<keyword evidence="6 10" id="KW-1133">Transmembrane helix</keyword>
<comment type="subcellular location">
    <subcellularLocation>
        <location evidence="1">Golgi apparatus membrane</location>
        <topology evidence="1">Multi-pass membrane protein</topology>
    </subcellularLocation>
</comment>
<evidence type="ECO:0000256" key="8">
    <source>
        <dbReference type="ARBA" id="ARBA00023136"/>
    </source>
</evidence>
<dbReference type="Pfam" id="PF09801">
    <property type="entry name" value="SYS1"/>
    <property type="match status" value="1"/>
</dbReference>
<dbReference type="InParanoid" id="A0A165FJ57"/>
<evidence type="ECO:0000256" key="6">
    <source>
        <dbReference type="ARBA" id="ARBA00022989"/>
    </source>
</evidence>
<feature type="transmembrane region" description="Helical" evidence="10">
    <location>
        <begin position="204"/>
        <end position="222"/>
    </location>
</feature>
<protein>
    <submittedName>
        <fullName evidence="11">Uncharacterized protein</fullName>
    </submittedName>
</protein>
<sequence>MPGRPRPRPKVRLQGTDAVLLAAQIVLLQTLHYLTLALLLPLLLSFLTDARYLEYLGGSATVGMILDWRELAGRPTSTTPGWPSSPPPHPASPSSGLAAFLPVPGVGSALDGLEGLGAAVGGPGSAAGGPGVGAPGELEGWVRLPDARRSWVLGAGWVLGSCFDITYLYYLIRRPTHILDFTLTLLFVHLLLTTSYARGVPLSLWFWLVMGLCASAVSSPSFSHFGPRRRWPGSARCTVPSLLFPHPSRISHPSSHIASHQLTPPPPQAQQQWSSSPSSSVCGASCAKGSAASASPSKRRTRSRSGSSWAGWAWGWGCR</sequence>
<keyword evidence="3" id="KW-0813">Transport</keyword>
<evidence type="ECO:0000256" key="9">
    <source>
        <dbReference type="SAM" id="MobiDB-lite"/>
    </source>
</evidence>
<feature type="compositionally biased region" description="Low complexity" evidence="9">
    <location>
        <begin position="269"/>
        <end position="296"/>
    </location>
</feature>
<accession>A0A165FJ57</accession>
<feature type="transmembrane region" description="Helical" evidence="10">
    <location>
        <begin position="151"/>
        <end position="171"/>
    </location>
</feature>
<proteinExistence type="inferred from homology"/>
<evidence type="ECO:0000256" key="4">
    <source>
        <dbReference type="ARBA" id="ARBA00022692"/>
    </source>
</evidence>
<evidence type="ECO:0000256" key="2">
    <source>
        <dbReference type="ARBA" id="ARBA00008160"/>
    </source>
</evidence>
<evidence type="ECO:0000256" key="7">
    <source>
        <dbReference type="ARBA" id="ARBA00023034"/>
    </source>
</evidence>
<gene>
    <name evidence="11" type="ORF">CALCODRAFT_302704</name>
</gene>
<dbReference type="Proteomes" id="UP000076842">
    <property type="component" value="Unassembled WGS sequence"/>
</dbReference>
<feature type="region of interest" description="Disordered" evidence="9">
    <location>
        <begin position="251"/>
        <end position="309"/>
    </location>
</feature>
<evidence type="ECO:0000256" key="10">
    <source>
        <dbReference type="SAM" id="Phobius"/>
    </source>
</evidence>
<feature type="transmembrane region" description="Helical" evidence="10">
    <location>
        <begin position="21"/>
        <end position="47"/>
    </location>
</feature>
<name>A0A165FJ57_9BASI</name>
<keyword evidence="5" id="KW-0653">Protein transport</keyword>
<dbReference type="EMBL" id="KV423972">
    <property type="protein sequence ID" value="KZT56827.1"/>
    <property type="molecule type" value="Genomic_DNA"/>
</dbReference>